<keyword evidence="1" id="KW-1133">Transmembrane helix</keyword>
<keyword evidence="3" id="KW-1185">Reference proteome</keyword>
<dbReference type="Gene3D" id="3.40.50.620">
    <property type="entry name" value="HUPs"/>
    <property type="match status" value="1"/>
</dbReference>
<keyword evidence="1" id="KW-0472">Membrane</keyword>
<dbReference type="AlphaFoldDB" id="A0A9W6FQX7"/>
<protein>
    <submittedName>
        <fullName evidence="2">Uncharacterized protein</fullName>
    </submittedName>
</protein>
<reference evidence="2" key="1">
    <citation type="submission" date="2022-12" db="EMBL/GenBank/DDBJ databases">
        <title>Reference genome sequencing for broad-spectrum identification of bacterial and archaeal isolates by mass spectrometry.</title>
        <authorList>
            <person name="Sekiguchi Y."/>
            <person name="Tourlousse D.M."/>
        </authorList>
    </citation>
    <scope>NUCLEOTIDE SEQUENCE</scope>
    <source>
        <strain evidence="2">ASRB1</strain>
    </source>
</reference>
<comment type="caution">
    <text evidence="2">The sequence shown here is derived from an EMBL/GenBank/DDBJ whole genome shotgun (WGS) entry which is preliminary data.</text>
</comment>
<proteinExistence type="predicted"/>
<gene>
    <name evidence="2" type="ORF">DAMNIGENAA_03900</name>
</gene>
<keyword evidence="1" id="KW-0812">Transmembrane</keyword>
<feature type="transmembrane region" description="Helical" evidence="1">
    <location>
        <begin position="170"/>
        <end position="188"/>
    </location>
</feature>
<evidence type="ECO:0000256" key="1">
    <source>
        <dbReference type="SAM" id="Phobius"/>
    </source>
</evidence>
<sequence>MDISVHTKNRDQGSVNKVSRERRKILVLSREEAFSAEVMDYAIFLAERLDFSILALNVFPFGEKTRDRAEFFLKSTLKAARKFQERAMLSGIECEHRVKFGNLLASIEELKHEMKRIEFVVTDSEKSRMEIAEGISIPVFGLVTNRSNQKGENIMANSSNLSSKQQIAKTLGLGVVTLALYAAVFAKADTVMHLFARGGWYAALPIGTVFVFSFIHGSFASSLWSLMGIEAKKQDSLRKVDQKTIQKKKVATKRPRAYAYVNPFHRM</sequence>
<dbReference type="SUPFAM" id="SSF52402">
    <property type="entry name" value="Adenine nucleotide alpha hydrolases-like"/>
    <property type="match status" value="1"/>
</dbReference>
<organism evidence="2 3">
    <name type="scientific">Desulforhabdus amnigena</name>
    <dbReference type="NCBI Taxonomy" id="40218"/>
    <lineage>
        <taxon>Bacteria</taxon>
        <taxon>Pseudomonadati</taxon>
        <taxon>Thermodesulfobacteriota</taxon>
        <taxon>Syntrophobacteria</taxon>
        <taxon>Syntrophobacterales</taxon>
        <taxon>Syntrophobacteraceae</taxon>
        <taxon>Desulforhabdus</taxon>
    </lineage>
</organism>
<dbReference type="InterPro" id="IPR014729">
    <property type="entry name" value="Rossmann-like_a/b/a_fold"/>
</dbReference>
<evidence type="ECO:0000313" key="2">
    <source>
        <dbReference type="EMBL" id="GLI32957.1"/>
    </source>
</evidence>
<dbReference type="EMBL" id="BSDR01000001">
    <property type="protein sequence ID" value="GLI32957.1"/>
    <property type="molecule type" value="Genomic_DNA"/>
</dbReference>
<evidence type="ECO:0000313" key="3">
    <source>
        <dbReference type="Proteomes" id="UP001144372"/>
    </source>
</evidence>
<dbReference type="Proteomes" id="UP001144372">
    <property type="component" value="Unassembled WGS sequence"/>
</dbReference>
<accession>A0A9W6FQX7</accession>
<feature type="transmembrane region" description="Helical" evidence="1">
    <location>
        <begin position="200"/>
        <end position="229"/>
    </location>
</feature>
<name>A0A9W6FQX7_9BACT</name>